<evidence type="ECO:0000313" key="1">
    <source>
        <dbReference type="EMBL" id="GGL47629.1"/>
    </source>
</evidence>
<comment type="caution">
    <text evidence="1">The sequence shown here is derived from an EMBL/GenBank/DDBJ whole genome shotgun (WGS) entry which is preliminary data.</text>
</comment>
<keyword evidence="2" id="KW-1185">Reference proteome</keyword>
<dbReference type="Proteomes" id="UP000607197">
    <property type="component" value="Unassembled WGS sequence"/>
</dbReference>
<gene>
    <name evidence="1" type="ORF">GCM10009039_02310</name>
</gene>
<evidence type="ECO:0008006" key="3">
    <source>
        <dbReference type="Google" id="ProtNLM"/>
    </source>
</evidence>
<dbReference type="OrthoDB" id="26676at2157"/>
<organism evidence="1 2">
    <name type="scientific">Halocalculus aciditolerans</name>
    <dbReference type="NCBI Taxonomy" id="1383812"/>
    <lineage>
        <taxon>Archaea</taxon>
        <taxon>Methanobacteriati</taxon>
        <taxon>Methanobacteriota</taxon>
        <taxon>Stenosarchaea group</taxon>
        <taxon>Halobacteria</taxon>
        <taxon>Halobacteriales</taxon>
        <taxon>Halobacteriaceae</taxon>
        <taxon>Halocalculus</taxon>
    </lineage>
</organism>
<accession>A0A830F7K7</accession>
<protein>
    <recommendedName>
        <fullName evidence="3">CRISPR-associated exonuclease Cas4</fullName>
    </recommendedName>
</protein>
<proteinExistence type="predicted"/>
<reference evidence="1" key="1">
    <citation type="journal article" date="2014" name="Int. J. Syst. Evol. Microbiol.">
        <title>Complete genome sequence of Corynebacterium casei LMG S-19264T (=DSM 44701T), isolated from a smear-ripened cheese.</title>
        <authorList>
            <consortium name="US DOE Joint Genome Institute (JGI-PGF)"/>
            <person name="Walter F."/>
            <person name="Albersmeier A."/>
            <person name="Kalinowski J."/>
            <person name="Ruckert C."/>
        </authorList>
    </citation>
    <scope>NUCLEOTIDE SEQUENCE</scope>
    <source>
        <strain evidence="1">JCM 19596</strain>
    </source>
</reference>
<name>A0A830F7K7_9EURY</name>
<dbReference type="RefSeq" id="WP_188974999.1">
    <property type="nucleotide sequence ID" value="NZ_BMPG01000001.1"/>
</dbReference>
<evidence type="ECO:0000313" key="2">
    <source>
        <dbReference type="Proteomes" id="UP000607197"/>
    </source>
</evidence>
<sequence length="216" mass="23645">MSDLVAFSDLALAAYCPRKLYYRRREDSRSEPPVAAQARSLAANYDALRSADPGPYAAALAVAPAVARERLDAAADRLDDFDALADPDESHVLVRGKDCLGRVGKITPNAVSVVSHGEPPDDGVWETQSVRAVAAANAVSWREQRRIDTAYVEYPRYGAIRRLSVTGRRSAAYRRALRTVEKIDGPPARLHDDAKCASCEYRATCGVQTRTLRSLL</sequence>
<reference evidence="1" key="2">
    <citation type="submission" date="2020-09" db="EMBL/GenBank/DDBJ databases">
        <authorList>
            <person name="Sun Q."/>
            <person name="Ohkuma M."/>
        </authorList>
    </citation>
    <scope>NUCLEOTIDE SEQUENCE</scope>
    <source>
        <strain evidence="1">JCM 19596</strain>
    </source>
</reference>
<dbReference type="AlphaFoldDB" id="A0A830F7K7"/>
<dbReference type="EMBL" id="BMPG01000001">
    <property type="protein sequence ID" value="GGL47629.1"/>
    <property type="molecule type" value="Genomic_DNA"/>
</dbReference>